<dbReference type="GeneID" id="24858885"/>
<evidence type="ECO:0000313" key="2">
    <source>
        <dbReference type="EMBL" id="AKB26851.1"/>
    </source>
</evidence>
<dbReference type="AlphaFoldDB" id="A0A0E3L7I9"/>
<evidence type="ECO:0008006" key="4">
    <source>
        <dbReference type="Google" id="ProtNLM"/>
    </source>
</evidence>
<dbReference type="EMBL" id="CP009506">
    <property type="protein sequence ID" value="AKB26851.1"/>
    <property type="molecule type" value="Genomic_DNA"/>
</dbReference>
<dbReference type="KEGG" id="msw:MSSIT_0132"/>
<dbReference type="OrthoDB" id="74471at2157"/>
<sequence>MPGGDGSGPEGRGPGVGTSREIRGRCRSKGGTGGPEGTCICPECGYEVSHRPGVPCIETKCEECGTPMVRK</sequence>
<keyword evidence="3" id="KW-1185">Reference proteome</keyword>
<organism evidence="2 3">
    <name type="scientific">Methanosarcina siciliae T4/M</name>
    <dbReference type="NCBI Taxonomy" id="1434120"/>
    <lineage>
        <taxon>Archaea</taxon>
        <taxon>Methanobacteriati</taxon>
        <taxon>Methanobacteriota</taxon>
        <taxon>Stenosarchaea group</taxon>
        <taxon>Methanomicrobia</taxon>
        <taxon>Methanosarcinales</taxon>
        <taxon>Methanosarcinaceae</taxon>
        <taxon>Methanosarcina</taxon>
    </lineage>
</organism>
<feature type="compositionally biased region" description="Gly residues" evidence="1">
    <location>
        <begin position="1"/>
        <end position="16"/>
    </location>
</feature>
<evidence type="ECO:0000256" key="1">
    <source>
        <dbReference type="SAM" id="MobiDB-lite"/>
    </source>
</evidence>
<dbReference type="PATRIC" id="fig|1434120.4.peg.184"/>
<accession>A0A0E3L7I9</accession>
<evidence type="ECO:0000313" key="3">
    <source>
        <dbReference type="Proteomes" id="UP000033111"/>
    </source>
</evidence>
<reference evidence="2 3" key="1">
    <citation type="submission" date="2014-07" db="EMBL/GenBank/DDBJ databases">
        <title>Methanogenic archaea and the global carbon cycle.</title>
        <authorList>
            <person name="Henriksen J.R."/>
            <person name="Luke J."/>
            <person name="Reinhart S."/>
            <person name="Benedict M.N."/>
            <person name="Youngblut N.D."/>
            <person name="Metcalf M.E."/>
            <person name="Whitaker R.J."/>
            <person name="Metcalf W.W."/>
        </authorList>
    </citation>
    <scope>NUCLEOTIDE SEQUENCE [LARGE SCALE GENOMIC DNA]</scope>
    <source>
        <strain evidence="2 3">T4/M</strain>
    </source>
</reference>
<feature type="region of interest" description="Disordered" evidence="1">
    <location>
        <begin position="1"/>
        <end position="38"/>
    </location>
</feature>
<gene>
    <name evidence="2" type="ORF">MSSIT_0132</name>
</gene>
<proteinExistence type="predicted"/>
<dbReference type="Proteomes" id="UP000033111">
    <property type="component" value="Chromosome"/>
</dbReference>
<dbReference type="RefSeq" id="WP_048169186.1">
    <property type="nucleotide sequence ID" value="NZ_CP009506.1"/>
</dbReference>
<dbReference type="HOGENOM" id="CLU_2695790_0_0_2"/>
<protein>
    <recommendedName>
        <fullName evidence="4">Ferredoxin</fullName>
    </recommendedName>
</protein>
<name>A0A0E3L7I9_9EURY</name>